<evidence type="ECO:0000256" key="3">
    <source>
        <dbReference type="ARBA" id="ARBA00023134"/>
    </source>
</evidence>
<dbReference type="eggNOG" id="ENOG502R2T4">
    <property type="taxonomic scope" value="Eukaryota"/>
</dbReference>
<dbReference type="GO" id="GO:0045335">
    <property type="term" value="C:phagocytic vesicle"/>
    <property type="evidence" value="ECO:0007669"/>
    <property type="project" value="TreeGrafter"/>
</dbReference>
<keyword evidence="2" id="KW-0547">Nucleotide-binding</keyword>
<evidence type="ECO:0000256" key="1">
    <source>
        <dbReference type="ARBA" id="ARBA00006270"/>
    </source>
</evidence>
<gene>
    <name evidence="5" type="ORF">TTHERM_00149580</name>
</gene>
<evidence type="ECO:0000313" key="5">
    <source>
        <dbReference type="EMBL" id="EAS01348.2"/>
    </source>
</evidence>
<dbReference type="Pfam" id="PF00071">
    <property type="entry name" value="Ras"/>
    <property type="match status" value="1"/>
</dbReference>
<dbReference type="PANTHER" id="PTHR47981:SF20">
    <property type="entry name" value="RAS-RELATED PROTEIN RAB-7A"/>
    <property type="match status" value="1"/>
</dbReference>
<dbReference type="PANTHER" id="PTHR47981">
    <property type="entry name" value="RAB FAMILY"/>
    <property type="match status" value="1"/>
</dbReference>
<dbReference type="GO" id="GO:0005525">
    <property type="term" value="F:GTP binding"/>
    <property type="evidence" value="ECO:0007669"/>
    <property type="project" value="UniProtKB-KW"/>
</dbReference>
<dbReference type="Proteomes" id="UP000009168">
    <property type="component" value="Unassembled WGS sequence"/>
</dbReference>
<proteinExistence type="inferred from homology"/>
<organism evidence="5 6">
    <name type="scientific">Tetrahymena thermophila (strain SB210)</name>
    <dbReference type="NCBI Taxonomy" id="312017"/>
    <lineage>
        <taxon>Eukaryota</taxon>
        <taxon>Sar</taxon>
        <taxon>Alveolata</taxon>
        <taxon>Ciliophora</taxon>
        <taxon>Intramacronucleata</taxon>
        <taxon>Oligohymenophorea</taxon>
        <taxon>Hymenostomatida</taxon>
        <taxon>Tetrahymenina</taxon>
        <taxon>Tetrahymenidae</taxon>
        <taxon>Tetrahymena</taxon>
    </lineage>
</organism>
<dbReference type="RefSeq" id="XP_001021593.2">
    <property type="nucleotide sequence ID" value="XM_001021593.2"/>
</dbReference>
<evidence type="ECO:0000256" key="2">
    <source>
        <dbReference type="ARBA" id="ARBA00022741"/>
    </source>
</evidence>
<dbReference type="GO" id="GO:0005764">
    <property type="term" value="C:lysosome"/>
    <property type="evidence" value="ECO:0007669"/>
    <property type="project" value="TreeGrafter"/>
</dbReference>
<protein>
    <submittedName>
        <fullName evidence="5">50S ribosome-binding GTPase</fullName>
    </submittedName>
</protein>
<dbReference type="SUPFAM" id="SSF52540">
    <property type="entry name" value="P-loop containing nucleoside triphosphate hydrolases"/>
    <property type="match status" value="1"/>
</dbReference>
<comment type="similarity">
    <text evidence="1">Belongs to the small GTPase superfamily. Rab family.</text>
</comment>
<sequence length="437" mass="50651">MSTGSQKQKCNLEGHELKQFIAVCISSSCHQSQKLICSKCILEGLHSSHQQEIIYLKDYVDYEKSDIFDIPIWKKEGEEVFNKICDWVLDENQEEREEKIEAIFSAFRKNVNILIDEAEKKYKERLGRDSATLLELTEKFIQVSPIVVISEAIKQLSDDQLDQNEFEKFLNQKIVNSEERKLQIQELEETFNDIIKIEQSLNFKDLSKQLVHELPQLMKADKNLDIFSPSSSPKRKSSNNQDQVINSGNNSNDHENLPLLKKQSSSSTKRERKKFLLLGKSNIGKSTLINTLIHREFQPDISAHIQRNMVYVYDLALCTKKILITLQEISGDEEIIHQNKSLLKNVDGVILLYDSNESLQELDKWITLFIEFGLHADQHNNFPFILTKIIKNEENQEVSQEQLDNFTKEHCIRSQQQVDTSNLNSIINLLENISQII</sequence>
<feature type="region of interest" description="Disordered" evidence="4">
    <location>
        <begin position="228"/>
        <end position="268"/>
    </location>
</feature>
<dbReference type="InParanoid" id="I7M9C9"/>
<dbReference type="OrthoDB" id="10020961at2759"/>
<dbReference type="HOGENOM" id="CLU_627772_0_0_1"/>
<dbReference type="PROSITE" id="PS51257">
    <property type="entry name" value="PROKAR_LIPOPROTEIN"/>
    <property type="match status" value="1"/>
</dbReference>
<dbReference type="KEGG" id="tet:TTHERM_00149580"/>
<dbReference type="EMBL" id="GG662603">
    <property type="protein sequence ID" value="EAS01348.2"/>
    <property type="molecule type" value="Genomic_DNA"/>
</dbReference>
<dbReference type="AlphaFoldDB" id="I7M9C9"/>
<dbReference type="STRING" id="312017.I7M9C9"/>
<accession>I7M9C9</accession>
<dbReference type="InterPro" id="IPR001806">
    <property type="entry name" value="Small_GTPase"/>
</dbReference>
<feature type="compositionally biased region" description="Polar residues" evidence="4">
    <location>
        <begin position="239"/>
        <end position="251"/>
    </location>
</feature>
<keyword evidence="3" id="KW-0342">GTP-binding</keyword>
<dbReference type="InterPro" id="IPR027417">
    <property type="entry name" value="P-loop_NTPase"/>
</dbReference>
<dbReference type="GO" id="GO:0005770">
    <property type="term" value="C:late endosome"/>
    <property type="evidence" value="ECO:0007669"/>
    <property type="project" value="TreeGrafter"/>
</dbReference>
<dbReference type="GeneID" id="7826015"/>
<dbReference type="PROSITE" id="PS51419">
    <property type="entry name" value="RAB"/>
    <property type="match status" value="1"/>
</dbReference>
<evidence type="ECO:0000313" key="6">
    <source>
        <dbReference type="Proteomes" id="UP000009168"/>
    </source>
</evidence>
<name>I7M9C9_TETTS</name>
<dbReference type="OMA" id="NDHENLP"/>
<keyword evidence="6" id="KW-1185">Reference proteome</keyword>
<dbReference type="GO" id="GO:0003924">
    <property type="term" value="F:GTPase activity"/>
    <property type="evidence" value="ECO:0007669"/>
    <property type="project" value="InterPro"/>
</dbReference>
<dbReference type="Gene3D" id="3.40.50.300">
    <property type="entry name" value="P-loop containing nucleotide triphosphate hydrolases"/>
    <property type="match status" value="1"/>
</dbReference>
<evidence type="ECO:0000256" key="4">
    <source>
        <dbReference type="SAM" id="MobiDB-lite"/>
    </source>
</evidence>
<reference evidence="6" key="1">
    <citation type="journal article" date="2006" name="PLoS Biol.">
        <title>Macronuclear genome sequence of the ciliate Tetrahymena thermophila, a model eukaryote.</title>
        <authorList>
            <person name="Eisen J.A."/>
            <person name="Coyne R.S."/>
            <person name="Wu M."/>
            <person name="Wu D."/>
            <person name="Thiagarajan M."/>
            <person name="Wortman J.R."/>
            <person name="Badger J.H."/>
            <person name="Ren Q."/>
            <person name="Amedeo P."/>
            <person name="Jones K.M."/>
            <person name="Tallon L.J."/>
            <person name="Delcher A.L."/>
            <person name="Salzberg S.L."/>
            <person name="Silva J.C."/>
            <person name="Haas B.J."/>
            <person name="Majoros W.H."/>
            <person name="Farzad M."/>
            <person name="Carlton J.M."/>
            <person name="Smith R.K. Jr."/>
            <person name="Garg J."/>
            <person name="Pearlman R.E."/>
            <person name="Karrer K.M."/>
            <person name="Sun L."/>
            <person name="Manning G."/>
            <person name="Elde N.C."/>
            <person name="Turkewitz A.P."/>
            <person name="Asai D.J."/>
            <person name="Wilkes D.E."/>
            <person name="Wang Y."/>
            <person name="Cai H."/>
            <person name="Collins K."/>
            <person name="Stewart B.A."/>
            <person name="Lee S.R."/>
            <person name="Wilamowska K."/>
            <person name="Weinberg Z."/>
            <person name="Ruzzo W.L."/>
            <person name="Wloga D."/>
            <person name="Gaertig J."/>
            <person name="Frankel J."/>
            <person name="Tsao C.-C."/>
            <person name="Gorovsky M.A."/>
            <person name="Keeling P.J."/>
            <person name="Waller R.F."/>
            <person name="Patron N.J."/>
            <person name="Cherry J.M."/>
            <person name="Stover N.A."/>
            <person name="Krieger C.J."/>
            <person name="del Toro C."/>
            <person name="Ryder H.F."/>
            <person name="Williamson S.C."/>
            <person name="Barbeau R.A."/>
            <person name="Hamilton E.P."/>
            <person name="Orias E."/>
        </authorList>
    </citation>
    <scope>NUCLEOTIDE SEQUENCE [LARGE SCALE GENOMIC DNA]</scope>
    <source>
        <strain evidence="6">SB210</strain>
    </source>
</reference>
<dbReference type="GO" id="GO:0090385">
    <property type="term" value="P:phagosome-lysosome fusion"/>
    <property type="evidence" value="ECO:0007669"/>
    <property type="project" value="TreeGrafter"/>
</dbReference>